<dbReference type="OrthoDB" id="6344756at2759"/>
<sequence>MRQQRPQQSPLTTPDVVPLEIRWYKPVYRYIFTDLATPVFIPIILHQYRYSTMEIGDLQSTTLPTNAGSGCDGPKRGKCINEAVCLKLNGVVNAVCQNPGINTNEVCCSFPDHLQSTITVMAGPNCKNPEGAKCIHEDMCFELNGVVNGACDIPGYDSRGICCTVKQEQDFQKVGVMDYEKKFDTFKYVNPNYPGMLNSIGNHLFTFKRVSRSIHQIRLDFITFNLALPNETTKVCTEDVMVITHGSSKEFKICGPYNDKHVYYNLEDDNEEFIYINITLFKKNFDRDWEIKVTQLMGHQKVPDMCFQFFEEITGSVQMTNITLNGGDLNSGKNNRICILHKPRM</sequence>
<dbReference type="PANTHER" id="PTHR33236">
    <property type="entry name" value="INTRAFLAGELLAR TRANSPORT PROTEIN 122 FAMILY PROTEIN-RELATED"/>
    <property type="match status" value="1"/>
</dbReference>
<dbReference type="AlphaFoldDB" id="A0A5E4M7T7"/>
<evidence type="ECO:0000313" key="1">
    <source>
        <dbReference type="EMBL" id="VVC26861.1"/>
    </source>
</evidence>
<gene>
    <name evidence="1" type="ORF">CINCED_3A022907</name>
</gene>
<proteinExistence type="predicted"/>
<dbReference type="PANTHER" id="PTHR33236:SF5">
    <property type="entry name" value="CUB DOMAIN-CONTAINING PROTEIN"/>
    <property type="match status" value="1"/>
</dbReference>
<dbReference type="EMBL" id="CABPRJ010000050">
    <property type="protein sequence ID" value="VVC26861.1"/>
    <property type="molecule type" value="Genomic_DNA"/>
</dbReference>
<accession>A0A5E4M7T7</accession>
<organism evidence="1 2">
    <name type="scientific">Cinara cedri</name>
    <dbReference type="NCBI Taxonomy" id="506608"/>
    <lineage>
        <taxon>Eukaryota</taxon>
        <taxon>Metazoa</taxon>
        <taxon>Ecdysozoa</taxon>
        <taxon>Arthropoda</taxon>
        <taxon>Hexapoda</taxon>
        <taxon>Insecta</taxon>
        <taxon>Pterygota</taxon>
        <taxon>Neoptera</taxon>
        <taxon>Paraneoptera</taxon>
        <taxon>Hemiptera</taxon>
        <taxon>Sternorrhyncha</taxon>
        <taxon>Aphidomorpha</taxon>
        <taxon>Aphidoidea</taxon>
        <taxon>Aphididae</taxon>
        <taxon>Lachninae</taxon>
        <taxon>Cinara</taxon>
    </lineage>
</organism>
<keyword evidence="2" id="KW-1185">Reference proteome</keyword>
<dbReference type="Proteomes" id="UP000325440">
    <property type="component" value="Unassembled WGS sequence"/>
</dbReference>
<evidence type="ECO:0000313" key="2">
    <source>
        <dbReference type="Proteomes" id="UP000325440"/>
    </source>
</evidence>
<reference evidence="1 2" key="1">
    <citation type="submission" date="2019-08" db="EMBL/GenBank/DDBJ databases">
        <authorList>
            <person name="Alioto T."/>
            <person name="Alioto T."/>
            <person name="Gomez Garrido J."/>
        </authorList>
    </citation>
    <scope>NUCLEOTIDE SEQUENCE [LARGE SCALE GENOMIC DNA]</scope>
</reference>
<name>A0A5E4M7T7_9HEMI</name>
<protein>
    <submittedName>
        <fullName evidence="1">CUB domain</fullName>
    </submittedName>
</protein>